<accession>A0A8K0CU11</accession>
<evidence type="ECO:0000313" key="3">
    <source>
        <dbReference type="Proteomes" id="UP000801492"/>
    </source>
</evidence>
<feature type="compositionally biased region" description="Polar residues" evidence="1">
    <location>
        <begin position="1"/>
        <end position="12"/>
    </location>
</feature>
<keyword evidence="3" id="KW-1185">Reference proteome</keyword>
<name>A0A8K0CU11_IGNLU</name>
<dbReference type="OrthoDB" id="7989901at2759"/>
<feature type="compositionally biased region" description="Low complexity" evidence="1">
    <location>
        <begin position="284"/>
        <end position="295"/>
    </location>
</feature>
<feature type="region of interest" description="Disordered" evidence="1">
    <location>
        <begin position="1"/>
        <end position="59"/>
    </location>
</feature>
<feature type="compositionally biased region" description="Polar residues" evidence="1">
    <location>
        <begin position="122"/>
        <end position="134"/>
    </location>
</feature>
<organism evidence="2 3">
    <name type="scientific">Ignelater luminosus</name>
    <name type="common">Cucubano</name>
    <name type="synonym">Pyrophorus luminosus</name>
    <dbReference type="NCBI Taxonomy" id="2038154"/>
    <lineage>
        <taxon>Eukaryota</taxon>
        <taxon>Metazoa</taxon>
        <taxon>Ecdysozoa</taxon>
        <taxon>Arthropoda</taxon>
        <taxon>Hexapoda</taxon>
        <taxon>Insecta</taxon>
        <taxon>Pterygota</taxon>
        <taxon>Neoptera</taxon>
        <taxon>Endopterygota</taxon>
        <taxon>Coleoptera</taxon>
        <taxon>Polyphaga</taxon>
        <taxon>Elateriformia</taxon>
        <taxon>Elateroidea</taxon>
        <taxon>Elateridae</taxon>
        <taxon>Agrypninae</taxon>
        <taxon>Pyrophorini</taxon>
        <taxon>Ignelater</taxon>
    </lineage>
</organism>
<protein>
    <submittedName>
        <fullName evidence="2">Uncharacterized protein</fullName>
    </submittedName>
</protein>
<proteinExistence type="predicted"/>
<dbReference type="EMBL" id="VTPC01008695">
    <property type="protein sequence ID" value="KAF2892519.1"/>
    <property type="molecule type" value="Genomic_DNA"/>
</dbReference>
<evidence type="ECO:0000313" key="2">
    <source>
        <dbReference type="EMBL" id="KAF2892519.1"/>
    </source>
</evidence>
<feature type="region of interest" description="Disordered" evidence="1">
    <location>
        <begin position="1085"/>
        <end position="1107"/>
    </location>
</feature>
<feature type="compositionally biased region" description="Basic residues" evidence="1">
    <location>
        <begin position="138"/>
        <end position="151"/>
    </location>
</feature>
<feature type="compositionally biased region" description="Polar residues" evidence="1">
    <location>
        <begin position="349"/>
        <end position="365"/>
    </location>
</feature>
<evidence type="ECO:0000256" key="1">
    <source>
        <dbReference type="SAM" id="MobiDB-lite"/>
    </source>
</evidence>
<reference evidence="2" key="1">
    <citation type="submission" date="2019-08" db="EMBL/GenBank/DDBJ databases">
        <title>The genome of the North American firefly Photinus pyralis.</title>
        <authorList>
            <consortium name="Photinus pyralis genome working group"/>
            <person name="Fallon T.R."/>
            <person name="Sander Lower S.E."/>
            <person name="Weng J.-K."/>
        </authorList>
    </citation>
    <scope>NUCLEOTIDE SEQUENCE</scope>
    <source>
        <strain evidence="2">TRF0915ILg1</strain>
        <tissue evidence="2">Whole body</tissue>
    </source>
</reference>
<feature type="compositionally biased region" description="Polar residues" evidence="1">
    <location>
        <begin position="257"/>
        <end position="272"/>
    </location>
</feature>
<feature type="region of interest" description="Disordered" evidence="1">
    <location>
        <begin position="390"/>
        <end position="429"/>
    </location>
</feature>
<sequence>MLTQRASGTNYDFSEKSPRKEKKWSFGNLFRRKKKPECGDSSSDENNDSKKKKCNKRKRSIVGFDHVVVPPPSSHSGTFLNGFKNHNESFLSEPNTFTNFIPASSFTTRYVPLKDSQENLDRTGSNKSLGSPQIGSLGRKKKEIIKARAKARRDTSRGEGSSDEDSQKSAFKSDESLSKYKDGSLSKKSRAARTQRYLKRRSRDEEIQDQLRFCKSDIEHSYGQHLKLPNSKSNSSPSSRSSFSGLSTVPPSHNRYKSANVTNGYTPPQYSYSHDHNDSRNKYSSVESSHQRSSSYGGNIHNGTTENGNNIPLGKYFLKSSSTMKQPPAPPPRDPKRILGVQNCDDRPNSYSFENGCHSNNGSEQNISEINKVGLNSNYRSTSEDHISLEQNQRIPLVPRPSSAIPNTNSKQKLSKNHHQKSEEPLTNGYSYFADKNPRSRRPISIQQNNESQKPFDFWRQKDEEFARSNHKNSNSSSPLMFTAQTHVRTTTFLPNGVTVQTDSSIVNPADDLNRVISPFRPITTPPIKSPSPVNMDQKEEVMNNFINGEGKPSNFEDALDELEAIYNSLHLGDEDLLERAEQREAEAAQKRRDALFESFPLSDSSFSFNLNPSRRKLYTKKLECDRRADDMAFRKLNKERCNTISDPQGVTSRISYLLTSPAFNKPVGDYNSLGRQKRKGKEPDVELDDVVYRNVKHTNDTLKVADPQPPFGIPVGPISPASNSDYLHATPEVTRRSMFKPKKIPDVVKDDLAYRNLRKDPTKEPALPQLNLSPEEYRRNYNNKSGIILKKRRPVRSLSANISNLLKNEDIGEVADALEASRRVLKEKEDEISEIRKAFMSDGELTYQKFEENLPLEDEDDEIKKQLQQLTINELLSSLDVETNEANECIANELKMYDEEKKFKKAIAESFSLDSIEQSKDVKMEMLKELEKDASLSLQLPKVDSTLEHTKLCEKLLECVVESTELLATAKVEADDSEEVEPLFHETVANIVLTPKDQLKIIEPVSTEIFSDSDHDYVNIQLSDESETARNVTERCSSIEIDNEVEELLRSVVSEEISASPLEKHKAELLAAFEELRFPEEEITEKGEDFKKSVESNEQAHKGGGI</sequence>
<comment type="caution">
    <text evidence="2">The sequence shown here is derived from an EMBL/GenBank/DDBJ whole genome shotgun (WGS) entry which is preliminary data.</text>
</comment>
<feature type="compositionally biased region" description="Basic and acidic residues" evidence="1">
    <location>
        <begin position="165"/>
        <end position="185"/>
    </location>
</feature>
<dbReference type="AlphaFoldDB" id="A0A8K0CU11"/>
<gene>
    <name evidence="2" type="ORF">ILUMI_13653</name>
</gene>
<feature type="compositionally biased region" description="Basic residues" evidence="1">
    <location>
        <begin position="50"/>
        <end position="59"/>
    </location>
</feature>
<feature type="region of interest" description="Disordered" evidence="1">
    <location>
        <begin position="117"/>
        <end position="205"/>
    </location>
</feature>
<feature type="compositionally biased region" description="Low complexity" evidence="1">
    <location>
        <begin position="231"/>
        <end position="247"/>
    </location>
</feature>
<feature type="compositionally biased region" description="Polar residues" evidence="1">
    <location>
        <begin position="301"/>
        <end position="310"/>
    </location>
</feature>
<feature type="compositionally biased region" description="Basic residues" evidence="1">
    <location>
        <begin position="187"/>
        <end position="201"/>
    </location>
</feature>
<dbReference type="Proteomes" id="UP000801492">
    <property type="component" value="Unassembled WGS sequence"/>
</dbReference>
<feature type="region of interest" description="Disordered" evidence="1">
    <location>
        <begin position="224"/>
        <end position="365"/>
    </location>
</feature>